<name>A0A164ZD40_9AGAM</name>
<gene>
    <name evidence="2" type="ORF">SISNIDRAFT_462651</name>
</gene>
<evidence type="ECO:0000313" key="2">
    <source>
        <dbReference type="EMBL" id="KZS97624.1"/>
    </source>
</evidence>
<evidence type="ECO:0000313" key="3">
    <source>
        <dbReference type="Proteomes" id="UP000076722"/>
    </source>
</evidence>
<reference evidence="2 3" key="1">
    <citation type="journal article" date="2016" name="Mol. Biol. Evol.">
        <title>Comparative Genomics of Early-Diverging Mushroom-Forming Fungi Provides Insights into the Origins of Lignocellulose Decay Capabilities.</title>
        <authorList>
            <person name="Nagy L.G."/>
            <person name="Riley R."/>
            <person name="Tritt A."/>
            <person name="Adam C."/>
            <person name="Daum C."/>
            <person name="Floudas D."/>
            <person name="Sun H."/>
            <person name="Yadav J.S."/>
            <person name="Pangilinan J."/>
            <person name="Larsson K.H."/>
            <person name="Matsuura K."/>
            <person name="Barry K."/>
            <person name="Labutti K."/>
            <person name="Kuo R."/>
            <person name="Ohm R.A."/>
            <person name="Bhattacharya S.S."/>
            <person name="Shirouzu T."/>
            <person name="Yoshinaga Y."/>
            <person name="Martin F.M."/>
            <person name="Grigoriev I.V."/>
            <person name="Hibbett D.S."/>
        </authorList>
    </citation>
    <scope>NUCLEOTIDE SEQUENCE [LARGE SCALE GENOMIC DNA]</scope>
    <source>
        <strain evidence="2 3">HHB9708</strain>
    </source>
</reference>
<organism evidence="2 3">
    <name type="scientific">Sistotremastrum niveocremeum HHB9708</name>
    <dbReference type="NCBI Taxonomy" id="1314777"/>
    <lineage>
        <taxon>Eukaryota</taxon>
        <taxon>Fungi</taxon>
        <taxon>Dikarya</taxon>
        <taxon>Basidiomycota</taxon>
        <taxon>Agaricomycotina</taxon>
        <taxon>Agaricomycetes</taxon>
        <taxon>Sistotremastrales</taxon>
        <taxon>Sistotremastraceae</taxon>
        <taxon>Sertulicium</taxon>
        <taxon>Sertulicium niveocremeum</taxon>
    </lineage>
</organism>
<protein>
    <submittedName>
        <fullName evidence="2">Uncharacterized protein</fullName>
    </submittedName>
</protein>
<evidence type="ECO:0000256" key="1">
    <source>
        <dbReference type="SAM" id="MobiDB-lite"/>
    </source>
</evidence>
<proteinExistence type="predicted"/>
<feature type="region of interest" description="Disordered" evidence="1">
    <location>
        <begin position="1"/>
        <end position="65"/>
    </location>
</feature>
<keyword evidence="3" id="KW-1185">Reference proteome</keyword>
<dbReference type="AlphaFoldDB" id="A0A164ZD40"/>
<sequence>MTDLTLKRKAPTSASSSDDEGATEQTIRGSSVAVDDAEGAGANQEDPPSYVNDTPEEIDRPATPIYPPKYREVLSVFRDDFLYPGDPDFMLNVSWHDAGFKKILVDKKASDHKRMVVAELNAVGEISPTDCFLRPDGLFTGGAGYTKDGVAFERPLSGCKGNFVLVQPTEPPFDVEWNPVHTNLMRVVQNAPRNTKNTFETCVRNLGKSLYFRHNWFEELNVADPYFKPNTEVYDIFNWPTPTAVAADHIIPLRETHRTRPLRAWDIEGQPIPPEDYVRKLPGAMVRITFTLVRNAFRGRDVFSFDIVEMEVLREPVALVSSPSKLFNPGHTTPSRSRSAMAH</sequence>
<dbReference type="OrthoDB" id="2843772at2759"/>
<dbReference type="Proteomes" id="UP000076722">
    <property type="component" value="Unassembled WGS sequence"/>
</dbReference>
<dbReference type="EMBL" id="KV419396">
    <property type="protein sequence ID" value="KZS97624.1"/>
    <property type="molecule type" value="Genomic_DNA"/>
</dbReference>
<accession>A0A164ZD40</accession>
<feature type="region of interest" description="Disordered" evidence="1">
    <location>
        <begin position="324"/>
        <end position="343"/>
    </location>
</feature>